<organism evidence="10 11">
    <name type="scientific">Brassica napus</name>
    <name type="common">Rape</name>
    <dbReference type="NCBI Taxonomy" id="3708"/>
    <lineage>
        <taxon>Eukaryota</taxon>
        <taxon>Viridiplantae</taxon>
        <taxon>Streptophyta</taxon>
        <taxon>Embryophyta</taxon>
        <taxon>Tracheophyta</taxon>
        <taxon>Spermatophyta</taxon>
        <taxon>Magnoliopsida</taxon>
        <taxon>eudicotyledons</taxon>
        <taxon>Gunneridae</taxon>
        <taxon>Pentapetalae</taxon>
        <taxon>rosids</taxon>
        <taxon>malvids</taxon>
        <taxon>Brassicales</taxon>
        <taxon>Brassicaceae</taxon>
        <taxon>Brassiceae</taxon>
        <taxon>Brassica</taxon>
    </lineage>
</organism>
<keyword evidence="11" id="KW-1185">Reference proteome</keyword>
<evidence type="ECO:0000256" key="5">
    <source>
        <dbReference type="ARBA" id="ARBA00023163"/>
    </source>
</evidence>
<dbReference type="InterPro" id="IPR036955">
    <property type="entry name" value="AP2/ERF_dom_sf"/>
</dbReference>
<dbReference type="SUPFAM" id="SSF54171">
    <property type="entry name" value="DNA-binding domain"/>
    <property type="match status" value="1"/>
</dbReference>
<evidence type="ECO:0000256" key="1">
    <source>
        <dbReference type="ARBA" id="ARBA00004123"/>
    </source>
</evidence>
<evidence type="ECO:0000259" key="9">
    <source>
        <dbReference type="PROSITE" id="PS51032"/>
    </source>
</evidence>
<dbReference type="PANTHER" id="PTHR31677:SF253">
    <property type="entry name" value="ETHYLENE-RESPONSIVE TRANSCRIPTION FACTOR 11"/>
    <property type="match status" value="1"/>
</dbReference>
<name>A0ABQ7ZF81_BRANA</name>
<evidence type="ECO:0000256" key="2">
    <source>
        <dbReference type="ARBA" id="ARBA00022745"/>
    </source>
</evidence>
<keyword evidence="3" id="KW-0805">Transcription regulation</keyword>
<gene>
    <name evidence="10" type="ORF">HID58_066130</name>
</gene>
<evidence type="ECO:0000313" key="11">
    <source>
        <dbReference type="Proteomes" id="UP000824890"/>
    </source>
</evidence>
<keyword evidence="2" id="KW-0936">Ethylene signaling pathway</keyword>
<dbReference type="Pfam" id="PF00847">
    <property type="entry name" value="AP2"/>
    <property type="match status" value="1"/>
</dbReference>
<evidence type="ECO:0000256" key="7">
    <source>
        <dbReference type="ARBA" id="ARBA00024343"/>
    </source>
</evidence>
<evidence type="ECO:0000256" key="3">
    <source>
        <dbReference type="ARBA" id="ARBA00023015"/>
    </source>
</evidence>
<dbReference type="CDD" id="cd00018">
    <property type="entry name" value="AP2"/>
    <property type="match status" value="1"/>
</dbReference>
<feature type="region of interest" description="Disordered" evidence="8">
    <location>
        <begin position="182"/>
        <end position="204"/>
    </location>
</feature>
<dbReference type="PANTHER" id="PTHR31677">
    <property type="entry name" value="AP2 DOMAIN CLASS TRANSCRIPTION FACTOR"/>
    <property type="match status" value="1"/>
</dbReference>
<dbReference type="InterPro" id="IPR016177">
    <property type="entry name" value="DNA-bd_dom_sf"/>
</dbReference>
<comment type="subcellular location">
    <subcellularLocation>
        <location evidence="1">Nucleus</location>
    </subcellularLocation>
</comment>
<dbReference type="SMART" id="SM00380">
    <property type="entry name" value="AP2"/>
    <property type="match status" value="2"/>
</dbReference>
<feature type="region of interest" description="Disordered" evidence="8">
    <location>
        <begin position="236"/>
        <end position="263"/>
    </location>
</feature>
<evidence type="ECO:0000313" key="10">
    <source>
        <dbReference type="EMBL" id="KAH0878736.1"/>
    </source>
</evidence>
<dbReference type="InterPro" id="IPR001471">
    <property type="entry name" value="AP2/ERF_dom"/>
</dbReference>
<comment type="similarity">
    <text evidence="7">Belongs to the AP2/ERF transcription factor family. ERF subfamily.</text>
</comment>
<protein>
    <recommendedName>
        <fullName evidence="9">AP2/ERF domain-containing protein</fullName>
    </recommendedName>
</protein>
<feature type="non-terminal residue" evidence="10">
    <location>
        <position position="1"/>
    </location>
</feature>
<evidence type="ECO:0000256" key="8">
    <source>
        <dbReference type="SAM" id="MobiDB-lite"/>
    </source>
</evidence>
<keyword evidence="5" id="KW-0804">Transcription</keyword>
<comment type="caution">
    <text evidence="10">The sequence shown here is derived from an EMBL/GenBank/DDBJ whole genome shotgun (WGS) entry which is preliminary data.</text>
</comment>
<dbReference type="EMBL" id="JAGKQM010000015">
    <property type="protein sequence ID" value="KAH0878736.1"/>
    <property type="molecule type" value="Genomic_DNA"/>
</dbReference>
<dbReference type="Gene3D" id="3.30.730.10">
    <property type="entry name" value="AP2/ERF domain"/>
    <property type="match status" value="2"/>
</dbReference>
<proteinExistence type="inferred from homology"/>
<reference evidence="10 11" key="1">
    <citation type="submission" date="2021-05" db="EMBL/GenBank/DDBJ databases">
        <title>Genome Assembly of Synthetic Allotetraploid Brassica napus Reveals Homoeologous Exchanges between Subgenomes.</title>
        <authorList>
            <person name="Davis J.T."/>
        </authorList>
    </citation>
    <scope>NUCLEOTIDE SEQUENCE [LARGE SCALE GENOMIC DNA]</scope>
    <source>
        <strain evidence="11">cv. Da-Ae</strain>
        <tissue evidence="10">Seedling</tissue>
    </source>
</reference>
<evidence type="ECO:0000256" key="6">
    <source>
        <dbReference type="ARBA" id="ARBA00023242"/>
    </source>
</evidence>
<dbReference type="PROSITE" id="PS51032">
    <property type="entry name" value="AP2_ERF"/>
    <property type="match status" value="1"/>
</dbReference>
<dbReference type="Proteomes" id="UP000824890">
    <property type="component" value="Unassembled WGS sequence"/>
</dbReference>
<keyword evidence="4" id="KW-0238">DNA-binding</keyword>
<sequence length="263" mass="29443">KTAAVKTNVSEKKEHHYRGVRKRPWGRYAAEIRDPVKKARVWLGSFDTAKEAARAYDKANLNFRGAKAKTNFPYPNFVHDESPSQSRTVVSSKTISDLNLETRFPFPKIQVKSGMFFIESSRSESEGSSVVMDRKTAAVKTNNSDGGKKENRYRGVRKRPWGPARAYDKAAVAFRGAKAQTNFPRPSLVDNESPNQSSTVGSSSTITNLNLETRFPFSKIQVKSGTMVIEESEVSSVVMDRSPHKPSRVPLDFDLNFPPKPEN</sequence>
<feature type="domain" description="AP2/ERF" evidence="9">
    <location>
        <begin position="16"/>
        <end position="73"/>
    </location>
</feature>
<keyword evidence="6" id="KW-0539">Nucleus</keyword>
<dbReference type="PRINTS" id="PR00367">
    <property type="entry name" value="ETHRSPELEMNT"/>
</dbReference>
<accession>A0ABQ7ZF81</accession>
<evidence type="ECO:0000256" key="4">
    <source>
        <dbReference type="ARBA" id="ARBA00023125"/>
    </source>
</evidence>